<dbReference type="EMBL" id="BMAV01017429">
    <property type="protein sequence ID" value="GFY69060.1"/>
    <property type="molecule type" value="Genomic_DNA"/>
</dbReference>
<proteinExistence type="predicted"/>
<protein>
    <submittedName>
        <fullName evidence="1">Uncharacterized protein</fullName>
    </submittedName>
</protein>
<dbReference type="Proteomes" id="UP000886998">
    <property type="component" value="Unassembled WGS sequence"/>
</dbReference>
<dbReference type="OrthoDB" id="626167at2759"/>
<sequence length="115" mass="13457">MEKAIVMADKAFLTPNDPIKKELFQQVIEMYRRLGSRYFEREDDFTRAKHSKSVFYYKRAAVLARKSAWIQLEPSSLNTVHKLPSDWRLNLPHSECDNHESVPEVAPQTIPSRPK</sequence>
<keyword evidence="2" id="KW-1185">Reference proteome</keyword>
<accession>A0A8X6YDW4</accession>
<name>A0A8X6YDW4_9ARAC</name>
<reference evidence="1" key="1">
    <citation type="submission" date="2020-08" db="EMBL/GenBank/DDBJ databases">
        <title>Multicomponent nature underlies the extraordinary mechanical properties of spider dragline silk.</title>
        <authorList>
            <person name="Kono N."/>
            <person name="Nakamura H."/>
            <person name="Mori M."/>
            <person name="Yoshida Y."/>
            <person name="Ohtoshi R."/>
            <person name="Malay A.D."/>
            <person name="Moran D.A.P."/>
            <person name="Tomita M."/>
            <person name="Numata K."/>
            <person name="Arakawa K."/>
        </authorList>
    </citation>
    <scope>NUCLEOTIDE SEQUENCE</scope>
</reference>
<gene>
    <name evidence="1" type="ORF">TNIN_461991</name>
</gene>
<dbReference type="AlphaFoldDB" id="A0A8X6YDW4"/>
<comment type="caution">
    <text evidence="1">The sequence shown here is derived from an EMBL/GenBank/DDBJ whole genome shotgun (WGS) entry which is preliminary data.</text>
</comment>
<organism evidence="1 2">
    <name type="scientific">Trichonephila inaurata madagascariensis</name>
    <dbReference type="NCBI Taxonomy" id="2747483"/>
    <lineage>
        <taxon>Eukaryota</taxon>
        <taxon>Metazoa</taxon>
        <taxon>Ecdysozoa</taxon>
        <taxon>Arthropoda</taxon>
        <taxon>Chelicerata</taxon>
        <taxon>Arachnida</taxon>
        <taxon>Araneae</taxon>
        <taxon>Araneomorphae</taxon>
        <taxon>Entelegynae</taxon>
        <taxon>Araneoidea</taxon>
        <taxon>Nephilidae</taxon>
        <taxon>Trichonephila</taxon>
        <taxon>Trichonephila inaurata</taxon>
    </lineage>
</organism>
<evidence type="ECO:0000313" key="2">
    <source>
        <dbReference type="Proteomes" id="UP000886998"/>
    </source>
</evidence>
<evidence type="ECO:0000313" key="1">
    <source>
        <dbReference type="EMBL" id="GFY69060.1"/>
    </source>
</evidence>